<name>A0AAE0F3I9_9CHLO</name>
<evidence type="ECO:0000313" key="3">
    <source>
        <dbReference type="Proteomes" id="UP001190700"/>
    </source>
</evidence>
<organism evidence="2 3">
    <name type="scientific">Cymbomonas tetramitiformis</name>
    <dbReference type="NCBI Taxonomy" id="36881"/>
    <lineage>
        <taxon>Eukaryota</taxon>
        <taxon>Viridiplantae</taxon>
        <taxon>Chlorophyta</taxon>
        <taxon>Pyramimonadophyceae</taxon>
        <taxon>Pyramimonadales</taxon>
        <taxon>Pyramimonadaceae</taxon>
        <taxon>Cymbomonas</taxon>
    </lineage>
</organism>
<keyword evidence="3" id="KW-1185">Reference proteome</keyword>
<evidence type="ECO:0000313" key="2">
    <source>
        <dbReference type="EMBL" id="KAK3250194.1"/>
    </source>
</evidence>
<protein>
    <recommendedName>
        <fullName evidence="1">DUF7869 domain-containing protein</fullName>
    </recommendedName>
</protein>
<dbReference type="AlphaFoldDB" id="A0AAE0F3I9"/>
<accession>A0AAE0F3I9</accession>
<evidence type="ECO:0000259" key="1">
    <source>
        <dbReference type="Pfam" id="PF25273"/>
    </source>
</evidence>
<reference evidence="2 3" key="1">
    <citation type="journal article" date="2015" name="Genome Biol. Evol.">
        <title>Comparative Genomics of a Bacterivorous Green Alga Reveals Evolutionary Causalities and Consequences of Phago-Mixotrophic Mode of Nutrition.</title>
        <authorList>
            <person name="Burns J.A."/>
            <person name="Paasch A."/>
            <person name="Narechania A."/>
            <person name="Kim E."/>
        </authorList>
    </citation>
    <scope>NUCLEOTIDE SEQUENCE [LARGE SCALE GENOMIC DNA]</scope>
    <source>
        <strain evidence="2 3">PLY_AMNH</strain>
    </source>
</reference>
<dbReference type="Proteomes" id="UP001190700">
    <property type="component" value="Unassembled WGS sequence"/>
</dbReference>
<proteinExistence type="predicted"/>
<dbReference type="EMBL" id="LGRX02026847">
    <property type="protein sequence ID" value="KAK3250194.1"/>
    <property type="molecule type" value="Genomic_DNA"/>
</dbReference>
<comment type="caution">
    <text evidence="2">The sequence shown here is derived from an EMBL/GenBank/DDBJ whole genome shotgun (WGS) entry which is preliminary data.</text>
</comment>
<feature type="non-terminal residue" evidence="2">
    <location>
        <position position="136"/>
    </location>
</feature>
<feature type="domain" description="DUF7869" evidence="1">
    <location>
        <begin position="2"/>
        <end position="64"/>
    </location>
</feature>
<gene>
    <name evidence="2" type="ORF">CYMTET_40415</name>
</gene>
<dbReference type="Pfam" id="PF25273">
    <property type="entry name" value="DUF7869"/>
    <property type="match status" value="1"/>
</dbReference>
<sequence>MMKVAEECFTDGVGVEHTTTVYNFGAWLDDLHDGIHMMKPQHQFKAFLDEEGFTVLQFKEFSTDLTWKPETPLRILRAEPATASPGFVEPVAMRKDQVEGIEKMIKSMSTHLNDDFKPEHQAFWDDVLEVQEHYLA</sequence>
<dbReference type="InterPro" id="IPR057191">
    <property type="entry name" value="DUF7869"/>
</dbReference>